<dbReference type="PRINTS" id="PR00725">
    <property type="entry name" value="DADACBPTASE1"/>
</dbReference>
<feature type="binding site" evidence="14">
    <location>
        <position position="225"/>
    </location>
    <ligand>
        <name>substrate</name>
    </ligand>
</feature>
<evidence type="ECO:0000256" key="2">
    <source>
        <dbReference type="ARBA" id="ARBA00004752"/>
    </source>
</evidence>
<dbReference type="AlphaFoldDB" id="A0A521B2G6"/>
<dbReference type="Pfam" id="PF07943">
    <property type="entry name" value="PBP5_C"/>
    <property type="match status" value="1"/>
</dbReference>
<dbReference type="SUPFAM" id="SSF56601">
    <property type="entry name" value="beta-lactamase/transpeptidase-like"/>
    <property type="match status" value="1"/>
</dbReference>
<evidence type="ECO:0000256" key="11">
    <source>
        <dbReference type="ARBA" id="ARBA00023316"/>
    </source>
</evidence>
<evidence type="ECO:0000256" key="13">
    <source>
        <dbReference type="PIRSR" id="PIRSR618044-1"/>
    </source>
</evidence>
<evidence type="ECO:0000256" key="14">
    <source>
        <dbReference type="PIRSR" id="PIRSR618044-2"/>
    </source>
</evidence>
<keyword evidence="8" id="KW-0378">Hydrolase</keyword>
<evidence type="ECO:0000256" key="5">
    <source>
        <dbReference type="ARBA" id="ARBA00022645"/>
    </source>
</evidence>
<dbReference type="Proteomes" id="UP000315636">
    <property type="component" value="Unassembled WGS sequence"/>
</dbReference>
<dbReference type="OrthoDB" id="9791132at2"/>
<dbReference type="InterPro" id="IPR015956">
    <property type="entry name" value="Peniciliin-bd_prot_C_sf"/>
</dbReference>
<dbReference type="EC" id="3.4.16.4" evidence="4"/>
<organism evidence="18 19">
    <name type="scientific">Melghirimyces algeriensis</name>
    <dbReference type="NCBI Taxonomy" id="910412"/>
    <lineage>
        <taxon>Bacteria</taxon>
        <taxon>Bacillati</taxon>
        <taxon>Bacillota</taxon>
        <taxon>Bacilli</taxon>
        <taxon>Bacillales</taxon>
        <taxon>Thermoactinomycetaceae</taxon>
        <taxon>Melghirimyces</taxon>
    </lineage>
</organism>
<reference evidence="18 19" key="1">
    <citation type="submission" date="2017-05" db="EMBL/GenBank/DDBJ databases">
        <authorList>
            <person name="Varghese N."/>
            <person name="Submissions S."/>
        </authorList>
    </citation>
    <scope>NUCLEOTIDE SEQUENCE [LARGE SCALE GENOMIC DNA]</scope>
    <source>
        <strain evidence="18 19">DSM 45474</strain>
    </source>
</reference>
<keyword evidence="10" id="KW-0573">Peptidoglycan synthesis</keyword>
<dbReference type="EMBL" id="FXTI01000001">
    <property type="protein sequence ID" value="SMO41236.1"/>
    <property type="molecule type" value="Genomic_DNA"/>
</dbReference>
<dbReference type="Gene3D" id="2.30.140.30">
    <property type="match status" value="1"/>
</dbReference>
<evidence type="ECO:0000256" key="9">
    <source>
        <dbReference type="ARBA" id="ARBA00022960"/>
    </source>
</evidence>
<keyword evidence="11" id="KW-0961">Cell wall biogenesis/degradation</keyword>
<evidence type="ECO:0000256" key="1">
    <source>
        <dbReference type="ARBA" id="ARBA00003217"/>
    </source>
</evidence>
<evidence type="ECO:0000256" key="3">
    <source>
        <dbReference type="ARBA" id="ARBA00007164"/>
    </source>
</evidence>
<protein>
    <recommendedName>
        <fullName evidence="4">serine-type D-Ala-D-Ala carboxypeptidase</fullName>
        <ecNumber evidence="4">3.4.16.4</ecNumber>
    </recommendedName>
</protein>
<keyword evidence="7" id="KW-0732">Signal</keyword>
<dbReference type="PANTHER" id="PTHR21581">
    <property type="entry name" value="D-ALANYL-D-ALANINE CARBOXYPEPTIDASE"/>
    <property type="match status" value="1"/>
</dbReference>
<comment type="similarity">
    <text evidence="3 15">Belongs to the peptidase S11 family.</text>
</comment>
<dbReference type="InterPro" id="IPR012338">
    <property type="entry name" value="Beta-lactam/transpept-like"/>
</dbReference>
<dbReference type="GO" id="GO:0009252">
    <property type="term" value="P:peptidoglycan biosynthetic process"/>
    <property type="evidence" value="ECO:0007669"/>
    <property type="project" value="UniProtKB-UniPathway"/>
</dbReference>
<dbReference type="InterPro" id="IPR001967">
    <property type="entry name" value="Peptidase_S11_N"/>
</dbReference>
<keyword evidence="6" id="KW-0645">Protease</keyword>
<evidence type="ECO:0000256" key="12">
    <source>
        <dbReference type="ARBA" id="ARBA00034000"/>
    </source>
</evidence>
<dbReference type="InterPro" id="IPR018044">
    <property type="entry name" value="Peptidase_S11"/>
</dbReference>
<keyword evidence="9" id="KW-0133">Cell shape</keyword>
<dbReference type="GO" id="GO:0009002">
    <property type="term" value="F:serine-type D-Ala-D-Ala carboxypeptidase activity"/>
    <property type="evidence" value="ECO:0007669"/>
    <property type="project" value="UniProtKB-EC"/>
</dbReference>
<evidence type="ECO:0000256" key="15">
    <source>
        <dbReference type="RuleBase" id="RU004016"/>
    </source>
</evidence>
<dbReference type="GO" id="GO:0006508">
    <property type="term" value="P:proteolysis"/>
    <property type="evidence" value="ECO:0007669"/>
    <property type="project" value="UniProtKB-KW"/>
</dbReference>
<evidence type="ECO:0000256" key="6">
    <source>
        <dbReference type="ARBA" id="ARBA00022670"/>
    </source>
</evidence>
<evidence type="ECO:0000259" key="17">
    <source>
        <dbReference type="Pfam" id="PF07943"/>
    </source>
</evidence>
<feature type="active site" description="Proton acceptor" evidence="13">
    <location>
        <position position="66"/>
    </location>
</feature>
<dbReference type="Gene3D" id="3.40.710.10">
    <property type="entry name" value="DD-peptidase/beta-lactamase superfamily"/>
    <property type="match status" value="1"/>
</dbReference>
<dbReference type="PANTHER" id="PTHR21581:SF33">
    <property type="entry name" value="D-ALANYL-D-ALANINE CARBOXYPEPTIDASE DACB"/>
    <property type="match status" value="1"/>
</dbReference>
<dbReference type="SUPFAM" id="SSF69189">
    <property type="entry name" value="Penicillin-binding protein associated domain"/>
    <property type="match status" value="1"/>
</dbReference>
<keyword evidence="19" id="KW-1185">Reference proteome</keyword>
<feature type="domain" description="Peptidase S11 D-alanyl-D-alanine carboxypeptidase A N-terminal" evidence="16">
    <location>
        <begin position="31"/>
        <end position="255"/>
    </location>
</feature>
<evidence type="ECO:0000313" key="18">
    <source>
        <dbReference type="EMBL" id="SMO41236.1"/>
    </source>
</evidence>
<dbReference type="GO" id="GO:0008360">
    <property type="term" value="P:regulation of cell shape"/>
    <property type="evidence" value="ECO:0007669"/>
    <property type="project" value="UniProtKB-KW"/>
</dbReference>
<comment type="pathway">
    <text evidence="2">Cell wall biogenesis; peptidoglycan biosynthesis.</text>
</comment>
<dbReference type="InterPro" id="IPR012907">
    <property type="entry name" value="Peptidase_S11_C"/>
</dbReference>
<dbReference type="RefSeq" id="WP_142504175.1">
    <property type="nucleotide sequence ID" value="NZ_FXTI01000001.1"/>
</dbReference>
<comment type="function">
    <text evidence="1">Removes C-terminal D-alanyl residues from sugar-peptide cell wall precursors.</text>
</comment>
<name>A0A521B2G6_9BACL</name>
<evidence type="ECO:0000256" key="7">
    <source>
        <dbReference type="ARBA" id="ARBA00022729"/>
    </source>
</evidence>
<evidence type="ECO:0000256" key="4">
    <source>
        <dbReference type="ARBA" id="ARBA00012448"/>
    </source>
</evidence>
<evidence type="ECO:0000256" key="8">
    <source>
        <dbReference type="ARBA" id="ARBA00022801"/>
    </source>
</evidence>
<accession>A0A521B2G6</accession>
<evidence type="ECO:0000313" key="19">
    <source>
        <dbReference type="Proteomes" id="UP000315636"/>
    </source>
</evidence>
<feature type="active site" description="Acyl-ester intermediate" evidence="13">
    <location>
        <position position="63"/>
    </location>
</feature>
<feature type="domain" description="Peptidase S11 D-Ala-D-Ala carboxypeptidase A C-terminal" evidence="17">
    <location>
        <begin position="272"/>
        <end position="355"/>
    </location>
</feature>
<dbReference type="GO" id="GO:0071555">
    <property type="term" value="P:cell wall organization"/>
    <property type="evidence" value="ECO:0007669"/>
    <property type="project" value="UniProtKB-KW"/>
</dbReference>
<evidence type="ECO:0000259" key="16">
    <source>
        <dbReference type="Pfam" id="PF00768"/>
    </source>
</evidence>
<keyword evidence="5 18" id="KW-0121">Carboxypeptidase</keyword>
<dbReference type="UniPathway" id="UPA00219"/>
<dbReference type="Pfam" id="PF00768">
    <property type="entry name" value="Peptidase_S11"/>
    <property type="match status" value="1"/>
</dbReference>
<gene>
    <name evidence="18" type="ORF">SAMN06264849_101507</name>
</gene>
<sequence length="382" mass="42924">MWWIRSLLIISVVGCWSIFPSKVYGHHGLPQPELSAKAAAVIDVKSGRMLFEKQAGKRMPIASITKIMTAIIAIEHGNLDQKVKVSSRAEGVEGSSIYLKQGESIPLKYLLYGLMLRSGNDAAVAIAEHIGGSVEGFVYKMNEKARYLGMENTHFENPHGLDGSKHYSTAEDMAQLAAYALKNPVFQKIVQSSVITVPWPKEKWKRKWYNKNKMLRLYPGADGVKTGYTKRSKRTLVSSATRDGRQIATVTLNAPDDWNDSMHLLEYGFNHFQEEKLVSKGEVMKPVSNSNNLQMRVVASRHFTYPITKEERDRVNVKPIITHPLSNVREEGVQVGFARILIDGQVVGSVPLETQVVVQNSQEDTMFYEWVNLLASVFERGE</sequence>
<evidence type="ECO:0000256" key="10">
    <source>
        <dbReference type="ARBA" id="ARBA00022984"/>
    </source>
</evidence>
<feature type="active site" evidence="13">
    <location>
        <position position="118"/>
    </location>
</feature>
<proteinExistence type="inferred from homology"/>
<comment type="catalytic activity">
    <reaction evidence="12">
        <text>Preferential cleavage: (Ac)2-L-Lys-D-Ala-|-D-Ala. Also transpeptidation of peptidyl-alanyl moieties that are N-acyl substituents of D-alanine.</text>
        <dbReference type="EC" id="3.4.16.4"/>
    </reaction>
</comment>